<dbReference type="InterPro" id="IPR011051">
    <property type="entry name" value="RmlC_Cupin_sf"/>
</dbReference>
<evidence type="ECO:0000313" key="1">
    <source>
        <dbReference type="EMBL" id="PKW00090.1"/>
    </source>
</evidence>
<organism evidence="1 2">
    <name type="scientific">Amycolatopsis echigonensis</name>
    <dbReference type="NCBI Taxonomy" id="2576905"/>
    <lineage>
        <taxon>Bacteria</taxon>
        <taxon>Bacillati</taxon>
        <taxon>Actinomycetota</taxon>
        <taxon>Actinomycetes</taxon>
        <taxon>Pseudonocardiales</taxon>
        <taxon>Pseudonocardiaceae</taxon>
        <taxon>Amycolatopsis</taxon>
    </lineage>
</organism>
<name>A0A2N3X1V1_9PSEU</name>
<reference evidence="1 2" key="1">
    <citation type="submission" date="2017-12" db="EMBL/GenBank/DDBJ databases">
        <title>Sequencing the genomes of 1000 Actinobacteria strains.</title>
        <authorList>
            <person name="Klenk H.-P."/>
        </authorList>
    </citation>
    <scope>NUCLEOTIDE SEQUENCE [LARGE SCALE GENOMIC DNA]</scope>
    <source>
        <strain evidence="1 2">DSM 45165</strain>
    </source>
</reference>
<proteinExistence type="predicted"/>
<protein>
    <recommendedName>
        <fullName evidence="3">Cytoplasmic protein</fullName>
    </recommendedName>
</protein>
<evidence type="ECO:0008006" key="3">
    <source>
        <dbReference type="Google" id="ProtNLM"/>
    </source>
</evidence>
<comment type="caution">
    <text evidence="1">The sequence shown here is derived from an EMBL/GenBank/DDBJ whole genome shotgun (WGS) entry which is preliminary data.</text>
</comment>
<dbReference type="Proteomes" id="UP000233750">
    <property type="component" value="Unassembled WGS sequence"/>
</dbReference>
<dbReference type="SUPFAM" id="SSF51182">
    <property type="entry name" value="RmlC-like cupins"/>
    <property type="match status" value="1"/>
</dbReference>
<dbReference type="OrthoDB" id="7060081at2"/>
<evidence type="ECO:0000313" key="2">
    <source>
        <dbReference type="Proteomes" id="UP000233750"/>
    </source>
</evidence>
<dbReference type="InterPro" id="IPR014710">
    <property type="entry name" value="RmlC-like_jellyroll"/>
</dbReference>
<dbReference type="Gene3D" id="2.60.120.10">
    <property type="entry name" value="Jelly Rolls"/>
    <property type="match status" value="1"/>
</dbReference>
<accession>A0A2N3X1V1</accession>
<sequence>MTSDSAAALDPAVTNPEHYQVVFENERVRVLEYTDKPGDRTTRHAHPDSVLVVLSSFRRRMYAADDSAHDLELTAGKVGWLAAQQHAGHNIGDTDSHALFIELKEGARTETGVLGPVGPAVR</sequence>
<dbReference type="EMBL" id="PJMY01000001">
    <property type="protein sequence ID" value="PKW00090.1"/>
    <property type="molecule type" value="Genomic_DNA"/>
</dbReference>
<gene>
    <name evidence="1" type="ORF">ATK30_0164</name>
</gene>
<keyword evidence="2" id="KW-1185">Reference proteome</keyword>
<dbReference type="AlphaFoldDB" id="A0A2N3X1V1"/>